<keyword evidence="4 6" id="KW-0548">Nucleotidyltransferase</keyword>
<feature type="region of interest" description="Disordered" evidence="7">
    <location>
        <begin position="1"/>
        <end position="43"/>
    </location>
</feature>
<evidence type="ECO:0000256" key="2">
    <source>
        <dbReference type="ARBA" id="ARBA00022676"/>
    </source>
</evidence>
<dbReference type="GO" id="GO:0016779">
    <property type="term" value="F:nucleotidyltransferase activity"/>
    <property type="evidence" value="ECO:0007669"/>
    <property type="project" value="UniProtKB-UniRule"/>
</dbReference>
<evidence type="ECO:0000256" key="7">
    <source>
        <dbReference type="SAM" id="MobiDB-lite"/>
    </source>
</evidence>
<comment type="catalytic activity">
    <reaction evidence="6">
        <text>a thymidine in DNA + NAD(+) = an N-(ADP-alpha-D-ribosyl)-thymidine in DNA + nicotinamide + H(+)</text>
        <dbReference type="Rhea" id="RHEA:71651"/>
        <dbReference type="Rhea" id="RHEA-COMP:13556"/>
        <dbReference type="Rhea" id="RHEA-COMP:18051"/>
        <dbReference type="ChEBI" id="CHEBI:15378"/>
        <dbReference type="ChEBI" id="CHEBI:17154"/>
        <dbReference type="ChEBI" id="CHEBI:57540"/>
        <dbReference type="ChEBI" id="CHEBI:137386"/>
        <dbReference type="ChEBI" id="CHEBI:191199"/>
    </reaction>
</comment>
<reference evidence="9 10" key="1">
    <citation type="submission" date="2020-08" db="EMBL/GenBank/DDBJ databases">
        <title>Emergence of ISAba1-mediated novel tet(X) in Acinetobacter variabilis from a chicken farm.</title>
        <authorList>
            <person name="Peng K."/>
            <person name="Li R."/>
        </authorList>
    </citation>
    <scope>NUCLEOTIDE SEQUENCE [LARGE SCALE GENOMIC DNA]</scope>
    <source>
        <strain evidence="9 10">XM9F202-2</strain>
    </source>
</reference>
<name>A0A7T8ARM0_9GAMM</name>
<feature type="binding site" evidence="6">
    <location>
        <position position="190"/>
    </location>
    <ligand>
        <name>NAD(+)</name>
        <dbReference type="ChEBI" id="CHEBI:57540"/>
    </ligand>
</feature>
<dbReference type="Proteomes" id="UP000596079">
    <property type="component" value="Chromosome"/>
</dbReference>
<dbReference type="EMBL" id="CP060811">
    <property type="protein sequence ID" value="QQN89113.1"/>
    <property type="molecule type" value="Genomic_DNA"/>
</dbReference>
<dbReference type="GO" id="GO:0016757">
    <property type="term" value="F:glycosyltransferase activity"/>
    <property type="evidence" value="ECO:0007669"/>
    <property type="project" value="UniProtKB-UniRule"/>
</dbReference>
<evidence type="ECO:0000256" key="6">
    <source>
        <dbReference type="PROSITE-ProRule" id="PRU01362"/>
    </source>
</evidence>
<evidence type="ECO:0000313" key="10">
    <source>
        <dbReference type="Proteomes" id="UP000596079"/>
    </source>
</evidence>
<evidence type="ECO:0000256" key="3">
    <source>
        <dbReference type="ARBA" id="ARBA00022679"/>
    </source>
</evidence>
<feature type="active site" evidence="6">
    <location>
        <position position="300"/>
    </location>
</feature>
<keyword evidence="1 6" id="KW-1277">Toxin-antitoxin system</keyword>
<comment type="similarity">
    <text evidence="6">Belongs to the DarT ADP-ribosyltransferase family.</text>
</comment>
<feature type="active site" description="Proton acceptor" evidence="6">
    <location>
        <position position="190"/>
    </location>
</feature>
<dbReference type="GO" id="GO:0003677">
    <property type="term" value="F:DNA binding"/>
    <property type="evidence" value="ECO:0007669"/>
    <property type="project" value="UniProtKB-UniRule"/>
</dbReference>
<gene>
    <name evidence="9" type="ORF">IAQ69_05480</name>
</gene>
<sequence length="344" mass="40890">MSCTEDHDKELQQLAREEALAETRTQRIKKDEEEEKQKRATEVERIRAEHKQNLAQEEQLRKEKIEAEKLKEEQLKKNQTIEIELDHLETALIEFIYIRYYLTGLKTLPLLKCIYDSWAKTPYSATELNEEVWGKIIEQMSFDETKCKKIDALYHFTHKSNLPSIIQRGLMTKKALDDKDIYYKHNDEHRWDEVEDSISLSFSHPNWKMFYKYRALSGLNDWVVLKISPTLLAGVERSQSESIKNYDYLDKAIFNKFNAASFSVKNFSIEERKTHKAFLDMFESRIGKTLETYTYDNQAEVLYQGNIPTCFFDELYIFEEDDNLAWVQDFGFKLTVNKTVFEKR</sequence>
<evidence type="ECO:0000259" key="8">
    <source>
        <dbReference type="PROSITE" id="PS52018"/>
    </source>
</evidence>
<keyword evidence="2 6" id="KW-0328">Glycosyltransferase</keyword>
<dbReference type="Pfam" id="PF14487">
    <property type="entry name" value="DarT"/>
    <property type="match status" value="1"/>
</dbReference>
<dbReference type="PROSITE" id="PS52018">
    <property type="entry name" value="DART"/>
    <property type="match status" value="1"/>
</dbReference>
<dbReference type="RefSeq" id="WP_200230353.1">
    <property type="nucleotide sequence ID" value="NZ_CP060811.1"/>
</dbReference>
<evidence type="ECO:0000256" key="1">
    <source>
        <dbReference type="ARBA" id="ARBA00022649"/>
    </source>
</evidence>
<proteinExistence type="inferred from homology"/>
<dbReference type="AlphaFoldDB" id="A0A7T8ARM0"/>
<organism evidence="9 10">
    <name type="scientific">Acinetobacter variabilis</name>
    <dbReference type="NCBI Taxonomy" id="70346"/>
    <lineage>
        <taxon>Bacteria</taxon>
        <taxon>Pseudomonadati</taxon>
        <taxon>Pseudomonadota</taxon>
        <taxon>Gammaproteobacteria</taxon>
        <taxon>Moraxellales</taxon>
        <taxon>Moraxellaceae</taxon>
        <taxon>Acinetobacter</taxon>
    </lineage>
</organism>
<feature type="binding site" evidence="6">
    <location>
        <begin position="155"/>
        <end position="157"/>
    </location>
    <ligand>
        <name>NAD(+)</name>
        <dbReference type="ChEBI" id="CHEBI:57540"/>
    </ligand>
</feature>
<keyword evidence="5 6" id="KW-0238">DNA-binding</keyword>
<keyword evidence="3 6" id="KW-0808">Transferase</keyword>
<comment type="caution">
    <text evidence="6">Lacks conserved residue(s) required for the propagation of feature annotation.</text>
</comment>
<protein>
    <submittedName>
        <fullName evidence="9">DUF4433 domain-containing protein</fullName>
    </submittedName>
</protein>
<feature type="domain" description="DarT" evidence="8">
    <location>
        <begin position="151"/>
        <end position="344"/>
    </location>
</feature>
<accession>A0A7T8ARM0</accession>
<evidence type="ECO:0000313" key="9">
    <source>
        <dbReference type="EMBL" id="QQN89113.1"/>
    </source>
</evidence>
<dbReference type="InterPro" id="IPR029494">
    <property type="entry name" value="DarT"/>
</dbReference>
<evidence type="ECO:0000256" key="4">
    <source>
        <dbReference type="ARBA" id="ARBA00022695"/>
    </source>
</evidence>
<evidence type="ECO:0000256" key="5">
    <source>
        <dbReference type="ARBA" id="ARBA00023125"/>
    </source>
</evidence>